<evidence type="ECO:0000256" key="3">
    <source>
        <dbReference type="ARBA" id="ARBA00022695"/>
    </source>
</evidence>
<dbReference type="NCBIfam" id="TIGR02397">
    <property type="entry name" value="dnaX_nterm"/>
    <property type="match status" value="1"/>
</dbReference>
<feature type="domain" description="AAA+ ATPase" evidence="13">
    <location>
        <begin position="37"/>
        <end position="179"/>
    </location>
</feature>
<evidence type="ECO:0000256" key="11">
    <source>
        <dbReference type="RuleBase" id="RU364063"/>
    </source>
</evidence>
<comment type="subunit">
    <text evidence="11">DNA polymerase III contains a core (composed of alpha, epsilon and theta chains) that associates with a tau subunit. This core dimerizes to form the POLIII' complex. PolIII' associates with the gamma complex (composed of gamma, delta, delta', psi and chi chains) and with the beta chain to form the complete DNA polymerase III complex.</text>
</comment>
<keyword evidence="4 11" id="KW-0235">DNA replication</keyword>
<dbReference type="Gene3D" id="3.40.50.300">
    <property type="entry name" value="P-loop containing nucleotide triphosphate hydrolases"/>
    <property type="match status" value="1"/>
</dbReference>
<gene>
    <name evidence="11 14" type="primary">dnaX</name>
    <name evidence="14" type="ORF">V6X64_02065</name>
</gene>
<evidence type="ECO:0000256" key="7">
    <source>
        <dbReference type="ARBA" id="ARBA00022833"/>
    </source>
</evidence>
<dbReference type="CDD" id="cd18137">
    <property type="entry name" value="HLD_clamp_pol_III_gamma_tau"/>
    <property type="match status" value="1"/>
</dbReference>
<evidence type="ECO:0000256" key="6">
    <source>
        <dbReference type="ARBA" id="ARBA00022741"/>
    </source>
</evidence>
<dbReference type="EC" id="2.7.7.7" evidence="11"/>
<evidence type="ECO:0000256" key="5">
    <source>
        <dbReference type="ARBA" id="ARBA00022723"/>
    </source>
</evidence>
<keyword evidence="15" id="KW-1185">Reference proteome</keyword>
<comment type="function">
    <text evidence="11">DNA polymerase III is a complex, multichain enzyme responsible for most of the replicative synthesis in bacteria. This DNA polymerase also exhibits 3' to 5' exonuclease activity.</text>
</comment>
<keyword evidence="8 11" id="KW-0067">ATP-binding</keyword>
<dbReference type="InterPro" id="IPR038249">
    <property type="entry name" value="PolIII_tau_V_sf"/>
</dbReference>
<dbReference type="InterPro" id="IPR012763">
    <property type="entry name" value="DNA_pol_III_sug/sutau_N"/>
</dbReference>
<dbReference type="PRINTS" id="PR00300">
    <property type="entry name" value="CLPPROTEASEA"/>
</dbReference>
<dbReference type="Gene3D" id="1.20.272.10">
    <property type="match status" value="1"/>
</dbReference>
<evidence type="ECO:0000256" key="9">
    <source>
        <dbReference type="ARBA" id="ARBA00022932"/>
    </source>
</evidence>
<dbReference type="GO" id="GO:0003887">
    <property type="term" value="F:DNA-directed DNA polymerase activity"/>
    <property type="evidence" value="ECO:0007669"/>
    <property type="project" value="UniProtKB-EC"/>
</dbReference>
<feature type="region of interest" description="Disordered" evidence="12">
    <location>
        <begin position="364"/>
        <end position="425"/>
    </location>
</feature>
<feature type="compositionally biased region" description="Pro residues" evidence="12">
    <location>
        <begin position="397"/>
        <end position="406"/>
    </location>
</feature>
<dbReference type="Pfam" id="PF12169">
    <property type="entry name" value="DNA_pol3_gamma3"/>
    <property type="match status" value="1"/>
</dbReference>
<evidence type="ECO:0000313" key="15">
    <source>
        <dbReference type="Proteomes" id="UP001556653"/>
    </source>
</evidence>
<reference evidence="14 15" key="1">
    <citation type="submission" date="2024-02" db="EMBL/GenBank/DDBJ databases">
        <title>New especies of Spiribacter isolated from saline water.</title>
        <authorList>
            <person name="Leon M.J."/>
            <person name="De La Haba R."/>
            <person name="Sanchez-Porro C."/>
            <person name="Ventosa A."/>
        </authorList>
    </citation>
    <scope>NUCLEOTIDE SEQUENCE [LARGE SCALE GENOMIC DNA]</scope>
    <source>
        <strain evidence="15">ag22IC4-227</strain>
    </source>
</reference>
<comment type="caution">
    <text evidence="14">The sequence shown here is derived from an EMBL/GenBank/DDBJ whole genome shotgun (WGS) entry which is preliminary data.</text>
</comment>
<dbReference type="InterPro" id="IPR008921">
    <property type="entry name" value="DNA_pol3_clamp-load_cplx_C"/>
</dbReference>
<dbReference type="InterPro" id="IPR050238">
    <property type="entry name" value="DNA_Rep/Repair_Clamp_Loader"/>
</dbReference>
<dbReference type="InterPro" id="IPR022754">
    <property type="entry name" value="DNA_pol_III_gamma-3"/>
</dbReference>
<keyword evidence="2 11" id="KW-0808">Transferase</keyword>
<dbReference type="EMBL" id="JBAKFJ010000001">
    <property type="protein sequence ID" value="MEX0385779.1"/>
    <property type="molecule type" value="Genomic_DNA"/>
</dbReference>
<dbReference type="Gene3D" id="1.10.8.60">
    <property type="match status" value="1"/>
</dbReference>
<keyword evidence="6 11" id="KW-0547">Nucleotide-binding</keyword>
<evidence type="ECO:0000259" key="13">
    <source>
        <dbReference type="SMART" id="SM00382"/>
    </source>
</evidence>
<dbReference type="PANTHER" id="PTHR11669">
    <property type="entry name" value="REPLICATION FACTOR C / DNA POLYMERASE III GAMMA-TAU SUBUNIT"/>
    <property type="match status" value="1"/>
</dbReference>
<dbReference type="InterPro" id="IPR045085">
    <property type="entry name" value="HLD_clamp_pol_III_gamma_tau"/>
</dbReference>
<dbReference type="InterPro" id="IPR021029">
    <property type="entry name" value="DNA_pol_III_tau_dom-5"/>
</dbReference>
<name>A0ABV3S7R7_9GAMM</name>
<feature type="compositionally biased region" description="Low complexity" evidence="12">
    <location>
        <begin position="407"/>
        <end position="416"/>
    </location>
</feature>
<dbReference type="Gene3D" id="3.30.300.150">
    <property type="entry name" value="DNA polymerase III, tau subunit, domain V"/>
    <property type="match status" value="1"/>
</dbReference>
<dbReference type="PANTHER" id="PTHR11669:SF0">
    <property type="entry name" value="PROTEIN STICHEL-LIKE 2"/>
    <property type="match status" value="1"/>
</dbReference>
<feature type="compositionally biased region" description="Low complexity" evidence="12">
    <location>
        <begin position="369"/>
        <end position="396"/>
    </location>
</feature>
<comment type="catalytic activity">
    <reaction evidence="10 11">
        <text>DNA(n) + a 2'-deoxyribonucleoside 5'-triphosphate = DNA(n+1) + diphosphate</text>
        <dbReference type="Rhea" id="RHEA:22508"/>
        <dbReference type="Rhea" id="RHEA-COMP:17339"/>
        <dbReference type="Rhea" id="RHEA-COMP:17340"/>
        <dbReference type="ChEBI" id="CHEBI:33019"/>
        <dbReference type="ChEBI" id="CHEBI:61560"/>
        <dbReference type="ChEBI" id="CHEBI:173112"/>
        <dbReference type="EC" id="2.7.7.7"/>
    </reaction>
</comment>
<dbReference type="InterPro" id="IPR027417">
    <property type="entry name" value="P-loop_NTPase"/>
</dbReference>
<organism evidence="14 15">
    <name type="scientific">Spiribacter onubensis</name>
    <dbReference type="NCBI Taxonomy" id="3122420"/>
    <lineage>
        <taxon>Bacteria</taxon>
        <taxon>Pseudomonadati</taxon>
        <taxon>Pseudomonadota</taxon>
        <taxon>Gammaproteobacteria</taxon>
        <taxon>Chromatiales</taxon>
        <taxon>Ectothiorhodospiraceae</taxon>
        <taxon>Spiribacter</taxon>
    </lineage>
</organism>
<evidence type="ECO:0000256" key="8">
    <source>
        <dbReference type="ARBA" id="ARBA00022840"/>
    </source>
</evidence>
<dbReference type="InterPro" id="IPR001270">
    <property type="entry name" value="ClpA/B"/>
</dbReference>
<evidence type="ECO:0000313" key="14">
    <source>
        <dbReference type="EMBL" id="MEX0385779.1"/>
    </source>
</evidence>
<evidence type="ECO:0000256" key="1">
    <source>
        <dbReference type="ARBA" id="ARBA00006360"/>
    </source>
</evidence>
<dbReference type="Pfam" id="PF12170">
    <property type="entry name" value="DNA_pol3_tau_5"/>
    <property type="match status" value="1"/>
</dbReference>
<protein>
    <recommendedName>
        <fullName evidence="11">DNA polymerase III subunit gamma/tau</fullName>
        <ecNumber evidence="11">2.7.7.7</ecNumber>
    </recommendedName>
</protein>
<accession>A0ABV3S7R7</accession>
<keyword evidence="9 11" id="KW-0239">DNA-directed DNA polymerase</keyword>
<keyword evidence="5" id="KW-0479">Metal-binding</keyword>
<proteinExistence type="inferred from homology"/>
<comment type="similarity">
    <text evidence="1 11">Belongs to the DnaX/STICHEL family.</text>
</comment>
<keyword evidence="7" id="KW-0862">Zinc</keyword>
<sequence length="547" mass="58676">MSYQVLARKWRPRHFDEMVGQGHVLRALANGLANGRLHHAYLFTGTRGVGKTTVARILAKCLNCEADGVTDHPCGECAACTEIDAGRFVDLIEVDAASRTKVEDTRELLDNVQYAPTRGRFKIYLIDEVHMLSAHSFNALLKTLEEPPEHVKFLLATTDPQRLPVTVLSRCLQFNLKPLLPKMIGEQLERIAGEEGIEVEPTAVARLARAADGSMRDALSLTDQALAFGGGRLVDAEVRDMLGSIEQDFLVELLECLAASDGPGLLDRMARMAESAPDFGEALAELLAMLHQLSLAQTVPAVFDADDPAAARLAALAGRLDPAWVQLLYQIALQGRRDLPLAPDPRAGFEMVMLRMLAFEPDPADAADRAGTPRATPAPSAAPSTARQSATAKATAPPAPEAPSPAPATDATDNAPAPEPPVGGDWHRLAAALSLSGMAQALADHCDWVGREGGRVTLQIDEGHRHLVNDNVTARLAEALSAHFGEPVSVHIEMGEVDAETPAAAAERREAERQAEARAAIESDPNIAALRATFDAEVISESIRPRD</sequence>
<dbReference type="SUPFAM" id="SSF48019">
    <property type="entry name" value="post-AAA+ oligomerization domain-like"/>
    <property type="match status" value="1"/>
</dbReference>
<evidence type="ECO:0000256" key="12">
    <source>
        <dbReference type="SAM" id="MobiDB-lite"/>
    </source>
</evidence>
<dbReference type="NCBIfam" id="NF005942">
    <property type="entry name" value="PRK07994.1"/>
    <property type="match status" value="1"/>
</dbReference>
<keyword evidence="3 11" id="KW-0548">Nucleotidyltransferase</keyword>
<dbReference type="RefSeq" id="WP_367966259.1">
    <property type="nucleotide sequence ID" value="NZ_JBAKFJ010000001.1"/>
</dbReference>
<dbReference type="Pfam" id="PF22608">
    <property type="entry name" value="DNAX_ATPase_lid"/>
    <property type="match status" value="1"/>
</dbReference>
<dbReference type="SMART" id="SM00382">
    <property type="entry name" value="AAA"/>
    <property type="match status" value="1"/>
</dbReference>
<dbReference type="Pfam" id="PF13177">
    <property type="entry name" value="DNA_pol3_delta2"/>
    <property type="match status" value="1"/>
</dbReference>
<dbReference type="SUPFAM" id="SSF52540">
    <property type="entry name" value="P-loop containing nucleoside triphosphate hydrolases"/>
    <property type="match status" value="1"/>
</dbReference>
<dbReference type="InterPro" id="IPR003593">
    <property type="entry name" value="AAA+_ATPase"/>
</dbReference>
<evidence type="ECO:0000256" key="2">
    <source>
        <dbReference type="ARBA" id="ARBA00022679"/>
    </source>
</evidence>
<dbReference type="CDD" id="cd00009">
    <property type="entry name" value="AAA"/>
    <property type="match status" value="1"/>
</dbReference>
<evidence type="ECO:0000256" key="4">
    <source>
        <dbReference type="ARBA" id="ARBA00022705"/>
    </source>
</evidence>
<dbReference type="Proteomes" id="UP001556653">
    <property type="component" value="Unassembled WGS sequence"/>
</dbReference>
<evidence type="ECO:0000256" key="10">
    <source>
        <dbReference type="ARBA" id="ARBA00049244"/>
    </source>
</evidence>